<dbReference type="CDD" id="cd14858">
    <property type="entry name" value="TrmE_N"/>
    <property type="match status" value="1"/>
</dbReference>
<dbReference type="InterPro" id="IPR004520">
    <property type="entry name" value="GTPase_MnmE"/>
</dbReference>
<comment type="subcellular location">
    <subcellularLocation>
        <location evidence="8">Cytoplasm</location>
    </subcellularLocation>
</comment>
<feature type="binding site" evidence="8">
    <location>
        <begin position="274"/>
        <end position="277"/>
    </location>
    <ligand>
        <name>GTP</name>
        <dbReference type="ChEBI" id="CHEBI:37565"/>
    </ligand>
</feature>
<keyword evidence="4 8" id="KW-0378">Hydrolase</keyword>
<dbReference type="FunFam" id="3.30.1360.120:FF:000007">
    <property type="entry name" value="tRNA modification GTPase GTPBP3, mitochondrial"/>
    <property type="match status" value="1"/>
</dbReference>
<dbReference type="InterPro" id="IPR027368">
    <property type="entry name" value="MnmE_dom2"/>
</dbReference>
<evidence type="ECO:0000256" key="2">
    <source>
        <dbReference type="ARBA" id="ARBA00022694"/>
    </source>
</evidence>
<proteinExistence type="inferred from homology"/>
<organism evidence="11 12">
    <name type="scientific">Stappia taiwanensis</name>
    <dbReference type="NCBI Taxonomy" id="992267"/>
    <lineage>
        <taxon>Bacteria</taxon>
        <taxon>Pseudomonadati</taxon>
        <taxon>Pseudomonadota</taxon>
        <taxon>Alphaproteobacteria</taxon>
        <taxon>Hyphomicrobiales</taxon>
        <taxon>Stappiaceae</taxon>
        <taxon>Stappia</taxon>
    </lineage>
</organism>
<comment type="subunit">
    <text evidence="8">Homodimer. Heterotetramer of two MnmE and two MnmG subunits.</text>
</comment>
<dbReference type="PROSITE" id="PS51709">
    <property type="entry name" value="G_TRME"/>
    <property type="match status" value="1"/>
</dbReference>
<feature type="binding site" evidence="8">
    <location>
        <position position="25"/>
    </location>
    <ligand>
        <name>(6S)-5-formyl-5,6,7,8-tetrahydrofolate</name>
        <dbReference type="ChEBI" id="CHEBI:57457"/>
    </ligand>
</feature>
<dbReference type="PANTHER" id="PTHR42714">
    <property type="entry name" value="TRNA MODIFICATION GTPASE GTPBP3"/>
    <property type="match status" value="1"/>
</dbReference>
<feature type="binding site" evidence="8">
    <location>
        <position position="83"/>
    </location>
    <ligand>
        <name>(6S)-5-formyl-5,6,7,8-tetrahydrofolate</name>
        <dbReference type="ChEBI" id="CHEBI:57457"/>
    </ligand>
</feature>
<dbReference type="GO" id="GO:0030488">
    <property type="term" value="P:tRNA methylation"/>
    <property type="evidence" value="ECO:0007669"/>
    <property type="project" value="TreeGrafter"/>
</dbReference>
<evidence type="ECO:0000313" key="12">
    <source>
        <dbReference type="Proteomes" id="UP000559404"/>
    </source>
</evidence>
<comment type="caution">
    <text evidence="11">The sequence shown here is derived from an EMBL/GenBank/DDBJ whole genome shotgun (WGS) entry which is preliminary data.</text>
</comment>
<evidence type="ECO:0000313" key="11">
    <source>
        <dbReference type="EMBL" id="MBA4612957.1"/>
    </source>
</evidence>
<dbReference type="InterPro" id="IPR006073">
    <property type="entry name" value="GTP-bd"/>
</dbReference>
<dbReference type="InterPro" id="IPR005225">
    <property type="entry name" value="Small_GTP-bd"/>
</dbReference>
<keyword evidence="6 8" id="KW-0630">Potassium</keyword>
<evidence type="ECO:0000259" key="10">
    <source>
        <dbReference type="PROSITE" id="PS51709"/>
    </source>
</evidence>
<feature type="binding site" evidence="8">
    <location>
        <position position="123"/>
    </location>
    <ligand>
        <name>(6S)-5-formyl-5,6,7,8-tetrahydrofolate</name>
        <dbReference type="ChEBI" id="CHEBI:57457"/>
    </ligand>
</feature>
<keyword evidence="3 8" id="KW-0547">Nucleotide-binding</keyword>
<dbReference type="Proteomes" id="UP000559404">
    <property type="component" value="Unassembled WGS sequence"/>
</dbReference>
<dbReference type="GO" id="GO:0046872">
    <property type="term" value="F:metal ion binding"/>
    <property type="evidence" value="ECO:0007669"/>
    <property type="project" value="UniProtKB-KW"/>
</dbReference>
<comment type="function">
    <text evidence="8">Exhibits a very high intrinsic GTPase hydrolysis rate. Involved in the addition of a carboxymethylaminomethyl (cmnm) group at the wobble position (U34) of certain tRNAs, forming tRNA-cmnm(5)s(2)U34.</text>
</comment>
<dbReference type="HAMAP" id="MF_00379">
    <property type="entry name" value="GTPase_MnmE"/>
    <property type="match status" value="1"/>
</dbReference>
<reference evidence="11 12" key="2">
    <citation type="submission" date="2020-08" db="EMBL/GenBank/DDBJ databases">
        <title>Stappia taiwanensis sp. nov., isolated from a coastal thermal spring.</title>
        <authorList>
            <person name="Kampfer P."/>
        </authorList>
    </citation>
    <scope>NUCLEOTIDE SEQUENCE [LARGE SCALE GENOMIC DNA]</scope>
    <source>
        <strain evidence="11 12">DSM 23284</strain>
    </source>
</reference>
<comment type="caution">
    <text evidence="8">Lacks conserved residue(s) required for the propagation of feature annotation.</text>
</comment>
<keyword evidence="2 8" id="KW-0819">tRNA processing</keyword>
<dbReference type="InterPro" id="IPR025867">
    <property type="entry name" value="MnmE_helical"/>
</dbReference>
<dbReference type="Gene3D" id="3.30.1360.120">
    <property type="entry name" value="Probable tRNA modification gtpase trme, domain 1"/>
    <property type="match status" value="1"/>
</dbReference>
<dbReference type="Pfam" id="PF01926">
    <property type="entry name" value="MMR_HSR1"/>
    <property type="match status" value="1"/>
</dbReference>
<feature type="binding site" evidence="8">
    <location>
        <position position="255"/>
    </location>
    <ligand>
        <name>Mg(2+)</name>
        <dbReference type="ChEBI" id="CHEBI:18420"/>
    </ligand>
</feature>
<dbReference type="InterPro" id="IPR027266">
    <property type="entry name" value="TrmE/GcvT-like"/>
</dbReference>
<evidence type="ECO:0000256" key="9">
    <source>
        <dbReference type="RuleBase" id="RU003313"/>
    </source>
</evidence>
<comment type="cofactor">
    <cofactor evidence="8">
        <name>K(+)</name>
        <dbReference type="ChEBI" id="CHEBI:29103"/>
    </cofactor>
    <text evidence="8">Binds 1 potassium ion per subunit.</text>
</comment>
<dbReference type="Gene3D" id="1.20.120.430">
    <property type="entry name" value="tRNA modification GTPase MnmE domain 2"/>
    <property type="match status" value="1"/>
</dbReference>
<dbReference type="Pfam" id="PF10396">
    <property type="entry name" value="TrmE_N"/>
    <property type="match status" value="1"/>
</dbReference>
<dbReference type="NCBIfam" id="NF003661">
    <property type="entry name" value="PRK05291.1-3"/>
    <property type="match status" value="1"/>
</dbReference>
<dbReference type="AlphaFoldDB" id="A0A838XT92"/>
<dbReference type="CDD" id="cd04164">
    <property type="entry name" value="trmE"/>
    <property type="match status" value="1"/>
</dbReference>
<feature type="binding site" evidence="8">
    <location>
        <begin position="249"/>
        <end position="255"/>
    </location>
    <ligand>
        <name>GTP</name>
        <dbReference type="ChEBI" id="CHEBI:37565"/>
    </ligand>
</feature>
<reference evidence="11 12" key="1">
    <citation type="submission" date="2020-07" db="EMBL/GenBank/DDBJ databases">
        <authorList>
            <person name="Li M."/>
        </authorList>
    </citation>
    <scope>NUCLEOTIDE SEQUENCE [LARGE SCALE GENOMIC DNA]</scope>
    <source>
        <strain evidence="11 12">DSM 23284</strain>
    </source>
</reference>
<dbReference type="GO" id="GO:0002098">
    <property type="term" value="P:tRNA wobble uridine modification"/>
    <property type="evidence" value="ECO:0007669"/>
    <property type="project" value="TreeGrafter"/>
</dbReference>
<dbReference type="InterPro" id="IPR027417">
    <property type="entry name" value="P-loop_NTPase"/>
</dbReference>
<dbReference type="InterPro" id="IPR018948">
    <property type="entry name" value="GTP-bd_TrmE_N"/>
</dbReference>
<evidence type="ECO:0000256" key="8">
    <source>
        <dbReference type="HAMAP-Rule" id="MF_00379"/>
    </source>
</evidence>
<sequence length="455" mass="48580">MSRLANETIFALSSGPVPAGVAVIRVSGPKARFACETLTGALPAPRRAALRALRDGLDGEVIDQVLVLWFPGPASFTGEDVVEFHCHGGRAVVTAVLAALARLPGLQPAEAGAFTRRAFDNNRLDLTEVEGLADLIAAETEAQRKLAMRQMSGELGRLYDEWRRRIVRIRALIEADFDFADEEDVPEGVSATIWPEVADLLATLDRHLDRSRGAERVRGGLQVVLLGRPNAGKSSLLNALARRDVAIVTPEAGTTRDLLEVHLDLRGFPVTLIDTAGLRETEGLVEAEGIRRGLARATAADLVLLLCAPEDAAPEMALPAEVTGLTAPVWQVDTKADLADAALEQGAASKGLTPAARHHVSVVAPGGLDGLIDALGDFAEASAGSLADPLATRERHRTHLEACRQALTLSLDDNRPLEIRAEDLRRAADALGRIAGRVGVEDLLDVIFREFCIGK</sequence>
<dbReference type="EMBL" id="JACEON010000014">
    <property type="protein sequence ID" value="MBA4612957.1"/>
    <property type="molecule type" value="Genomic_DNA"/>
</dbReference>
<gene>
    <name evidence="8 11" type="primary">mnmE</name>
    <name evidence="8" type="synonym">trmE</name>
    <name evidence="11" type="ORF">H1W37_14940</name>
</gene>
<accession>A0A838XT92</accession>
<protein>
    <recommendedName>
        <fullName evidence="8">tRNA modification GTPase MnmE</fullName>
        <ecNumber evidence="8">3.6.-.-</ecNumber>
    </recommendedName>
</protein>
<evidence type="ECO:0000256" key="1">
    <source>
        <dbReference type="ARBA" id="ARBA00011043"/>
    </source>
</evidence>
<feature type="binding site" evidence="8">
    <location>
        <position position="234"/>
    </location>
    <ligand>
        <name>Mg(2+)</name>
        <dbReference type="ChEBI" id="CHEBI:18420"/>
    </ligand>
</feature>
<evidence type="ECO:0000256" key="5">
    <source>
        <dbReference type="ARBA" id="ARBA00022842"/>
    </source>
</evidence>
<dbReference type="SUPFAM" id="SSF116878">
    <property type="entry name" value="TrmE connector domain"/>
    <property type="match status" value="1"/>
</dbReference>
<dbReference type="NCBIfam" id="TIGR00450">
    <property type="entry name" value="mnmE_trmE_thdF"/>
    <property type="match status" value="1"/>
</dbReference>
<keyword evidence="8" id="KW-0963">Cytoplasm</keyword>
<feature type="domain" description="TrmE-type G" evidence="10">
    <location>
        <begin position="220"/>
        <end position="380"/>
    </location>
</feature>
<dbReference type="Gene3D" id="3.40.50.300">
    <property type="entry name" value="P-loop containing nucleotide triphosphate hydrolases"/>
    <property type="match status" value="1"/>
</dbReference>
<keyword evidence="8" id="KW-0479">Metal-binding</keyword>
<dbReference type="InterPro" id="IPR031168">
    <property type="entry name" value="G_TrmE"/>
</dbReference>
<keyword evidence="7 8" id="KW-0342">GTP-binding</keyword>
<dbReference type="RefSeq" id="WP_181761146.1">
    <property type="nucleotide sequence ID" value="NZ_BMCR01000011.1"/>
</dbReference>
<feature type="binding site" evidence="8">
    <location>
        <position position="455"/>
    </location>
    <ligand>
        <name>(6S)-5-formyl-5,6,7,8-tetrahydrofolate</name>
        <dbReference type="ChEBI" id="CHEBI:57457"/>
    </ligand>
</feature>
<dbReference type="EC" id="3.6.-.-" evidence="8"/>
<dbReference type="PRINTS" id="PR00326">
    <property type="entry name" value="GTP1OBG"/>
</dbReference>
<name>A0A838XT92_9HYPH</name>
<keyword evidence="5 8" id="KW-0460">Magnesium</keyword>
<dbReference type="PANTHER" id="PTHR42714:SF2">
    <property type="entry name" value="TRNA MODIFICATION GTPASE GTPBP3, MITOCHONDRIAL"/>
    <property type="match status" value="1"/>
</dbReference>
<evidence type="ECO:0000256" key="6">
    <source>
        <dbReference type="ARBA" id="ARBA00022958"/>
    </source>
</evidence>
<evidence type="ECO:0000256" key="3">
    <source>
        <dbReference type="ARBA" id="ARBA00022741"/>
    </source>
</evidence>
<dbReference type="SUPFAM" id="SSF52540">
    <property type="entry name" value="P-loop containing nucleoside triphosphate hydrolases"/>
    <property type="match status" value="1"/>
</dbReference>
<feature type="binding site" evidence="8">
    <location>
        <begin position="230"/>
        <end position="235"/>
    </location>
    <ligand>
        <name>GTP</name>
        <dbReference type="ChEBI" id="CHEBI:37565"/>
    </ligand>
</feature>
<evidence type="ECO:0000256" key="4">
    <source>
        <dbReference type="ARBA" id="ARBA00022801"/>
    </source>
</evidence>
<dbReference type="GO" id="GO:0005737">
    <property type="term" value="C:cytoplasm"/>
    <property type="evidence" value="ECO:0007669"/>
    <property type="project" value="UniProtKB-SubCell"/>
</dbReference>
<keyword evidence="12" id="KW-1185">Reference proteome</keyword>
<evidence type="ECO:0000256" key="7">
    <source>
        <dbReference type="ARBA" id="ARBA00023134"/>
    </source>
</evidence>
<dbReference type="NCBIfam" id="TIGR00231">
    <property type="entry name" value="small_GTP"/>
    <property type="match status" value="1"/>
</dbReference>
<dbReference type="GO" id="GO:0005525">
    <property type="term" value="F:GTP binding"/>
    <property type="evidence" value="ECO:0007669"/>
    <property type="project" value="UniProtKB-UniRule"/>
</dbReference>
<dbReference type="GO" id="GO:0003924">
    <property type="term" value="F:GTPase activity"/>
    <property type="evidence" value="ECO:0007669"/>
    <property type="project" value="UniProtKB-UniRule"/>
</dbReference>
<dbReference type="Pfam" id="PF12631">
    <property type="entry name" value="MnmE_helical"/>
    <property type="match status" value="1"/>
</dbReference>
<comment type="similarity">
    <text evidence="1 8 9">Belongs to the TRAFAC class TrmE-Era-EngA-EngB-Septin-like GTPase superfamily. TrmE GTPase family.</text>
</comment>